<proteinExistence type="predicted"/>
<dbReference type="PANTHER" id="PTHR42663">
    <property type="entry name" value="HYDROLASE C777.06C-RELATED-RELATED"/>
    <property type="match status" value="1"/>
</dbReference>
<gene>
    <name evidence="2" type="ORF">VW23_025590</name>
</gene>
<keyword evidence="3" id="KW-1185">Reference proteome</keyword>
<dbReference type="PANTHER" id="PTHR42663:SF6">
    <property type="entry name" value="HYDROLASE C777.06C-RELATED"/>
    <property type="match status" value="1"/>
</dbReference>
<evidence type="ECO:0000313" key="2">
    <source>
        <dbReference type="EMBL" id="OEO29396.1"/>
    </source>
</evidence>
<dbReference type="RefSeq" id="WP_069911306.1">
    <property type="nucleotide sequence ID" value="NZ_LAJE02000285.1"/>
</dbReference>
<dbReference type="Proteomes" id="UP000095463">
    <property type="component" value="Unassembled WGS sequence"/>
</dbReference>
<comment type="caution">
    <text evidence="2">The sequence shown here is derived from an EMBL/GenBank/DDBJ whole genome shotgun (WGS) entry which is preliminary data.</text>
</comment>
<dbReference type="SUPFAM" id="SSF56281">
    <property type="entry name" value="Metallo-hydrolase/oxidoreductase"/>
    <property type="match status" value="1"/>
</dbReference>
<dbReference type="Gene3D" id="3.60.15.10">
    <property type="entry name" value="Ribonuclease Z/Hydroxyacylglutathione hydrolase-like"/>
    <property type="match status" value="1"/>
</dbReference>
<accession>A0A1E5XLB5</accession>
<organism evidence="2 3">
    <name type="scientific">Devosia insulae DS-56</name>
    <dbReference type="NCBI Taxonomy" id="1116389"/>
    <lineage>
        <taxon>Bacteria</taxon>
        <taxon>Pseudomonadati</taxon>
        <taxon>Pseudomonadota</taxon>
        <taxon>Alphaproteobacteria</taxon>
        <taxon>Hyphomicrobiales</taxon>
        <taxon>Devosiaceae</taxon>
        <taxon>Devosia</taxon>
    </lineage>
</organism>
<feature type="domain" description="Metallo-beta-lactamase" evidence="1">
    <location>
        <begin position="40"/>
        <end position="242"/>
    </location>
</feature>
<name>A0A1E5XLB5_9HYPH</name>
<dbReference type="CDD" id="cd16279">
    <property type="entry name" value="metallo-hydrolase-like_MBL-fold"/>
    <property type="match status" value="1"/>
</dbReference>
<dbReference type="EMBL" id="LAJE02000285">
    <property type="protein sequence ID" value="OEO29396.1"/>
    <property type="molecule type" value="Genomic_DNA"/>
</dbReference>
<protein>
    <submittedName>
        <fullName evidence="2">Phosphoribosyl 1,2-cyclic phosphodiesterase</fullName>
    </submittedName>
</protein>
<dbReference type="Pfam" id="PF12706">
    <property type="entry name" value="Lactamase_B_2"/>
    <property type="match status" value="1"/>
</dbReference>
<dbReference type="SMART" id="SM00849">
    <property type="entry name" value="Lactamase_B"/>
    <property type="match status" value="1"/>
</dbReference>
<dbReference type="OrthoDB" id="9781189at2"/>
<reference evidence="2 3" key="1">
    <citation type="journal article" date="2015" name="Genome Announc.">
        <title>Genome Assemblies of Three Soil-Associated Devosia species: D. insulae, D. limi, and D. soli.</title>
        <authorList>
            <person name="Hassan Y.I."/>
            <person name="Lepp D."/>
            <person name="Zhou T."/>
        </authorList>
    </citation>
    <scope>NUCLEOTIDE SEQUENCE [LARGE SCALE GENOMIC DNA]</scope>
    <source>
        <strain evidence="2 3">DS-56</strain>
    </source>
</reference>
<dbReference type="InterPro" id="IPR001279">
    <property type="entry name" value="Metallo-B-lactamas"/>
</dbReference>
<sequence length="279" mass="30500">MPEAQRIVATIMGCGSSGGVPRIGGHWGVCDPNNPKNRRSRCSLLIEGFSAGSDEPTRIIVDTGCDLREQLLRAEVDRVEAVLYTHEHADHTHGIDDLRVLALINRKRVDVYFTAEAANRIVPSFAYCFTAPPGSGYPPILNQHLIEAGTPLTVDGPGGSITVLPFRQDHGDIFSLGFRVRSFAYSCDLSGIPEVSREAVSELDTWVLDALRPTPHPSHLSLSEALELVEDLKPRHAVLTNLHIDLDYAQTDAMTPDHVRPAFDGLQIDITAGEIISPR</sequence>
<dbReference type="AlphaFoldDB" id="A0A1E5XLB5"/>
<evidence type="ECO:0000259" key="1">
    <source>
        <dbReference type="SMART" id="SM00849"/>
    </source>
</evidence>
<evidence type="ECO:0000313" key="3">
    <source>
        <dbReference type="Proteomes" id="UP000095463"/>
    </source>
</evidence>
<dbReference type="InterPro" id="IPR036866">
    <property type="entry name" value="RibonucZ/Hydroxyglut_hydro"/>
</dbReference>